<feature type="domain" description="Sulfatase N-terminal" evidence="8">
    <location>
        <begin position="24"/>
        <end position="379"/>
    </location>
</feature>
<dbReference type="InterPro" id="IPR017850">
    <property type="entry name" value="Alkaline_phosphatase_core_sf"/>
</dbReference>
<dbReference type="InterPro" id="IPR024607">
    <property type="entry name" value="Sulfatase_CS"/>
</dbReference>
<dbReference type="SUPFAM" id="SSF53649">
    <property type="entry name" value="Alkaline phosphatase-like"/>
    <property type="match status" value="1"/>
</dbReference>
<evidence type="ECO:0000256" key="2">
    <source>
        <dbReference type="ARBA" id="ARBA00008779"/>
    </source>
</evidence>
<evidence type="ECO:0000256" key="1">
    <source>
        <dbReference type="ARBA" id="ARBA00001913"/>
    </source>
</evidence>
<dbReference type="PROSITE" id="PS51257">
    <property type="entry name" value="PROKAR_LIPOPROTEIN"/>
    <property type="match status" value="1"/>
</dbReference>
<comment type="cofactor">
    <cofactor evidence="1">
        <name>Ca(2+)</name>
        <dbReference type="ChEBI" id="CHEBI:29108"/>
    </cofactor>
</comment>
<sequence>MKGVTLLVGCIAALSCFASAARRKNVLFLVSDDMRPQLGAYAGRHFPSRVSPKMHTPNLDALASRSLLLGRAYVQQAVCSPSRTSLLTGRRPDTTHVHDLIAYFRRVGGNFTTIPQYFKEHGYATVGMGKIFHPGMASGHDDPVSWTEKYFHAHSKYWSKYPRYSWYAAKESEVEKHPLLDDITADHAVATLKRLAPAARSAERPFFVAVGFHRPHLPFFFPARFLKYYPEAEIRLPDNAYAPVDLPEIAWSNFDELRSYVDVKNKYGYGAINTTLPPSKVLQLRRAYYATISYVDSLVGRVVATLDELGLANDTIISFWGDHGWQLGEHGEWCKHTDFELATHAPMMVRVPGETDGGVVTDRLTEFVDLFPTLADAAGLPPVPLCPRDSSAVRTCAEGVSLVPLMRAPARRWKAAAFSQFPRMDVGSNVYMGYSMRTERYRYTEWMAYEDLPTPHRLPGKVYPRGHVELYDHDVDPDENVNSAADRAYSAVVARLHEALLAGWRAALPPDVTRT</sequence>
<dbReference type="GO" id="GO:0005737">
    <property type="term" value="C:cytoplasm"/>
    <property type="evidence" value="ECO:0007669"/>
    <property type="project" value="TreeGrafter"/>
</dbReference>
<dbReference type="Proteomes" id="UP001209878">
    <property type="component" value="Unassembled WGS sequence"/>
</dbReference>
<proteinExistence type="inferred from homology"/>
<dbReference type="AlphaFoldDB" id="A0AAD9PAG4"/>
<keyword evidence="10" id="KW-1185">Reference proteome</keyword>
<dbReference type="Gene3D" id="3.40.720.10">
    <property type="entry name" value="Alkaline Phosphatase, subunit A"/>
    <property type="match status" value="1"/>
</dbReference>
<accession>A0AAD9PAG4</accession>
<dbReference type="GO" id="GO:0004423">
    <property type="term" value="F:iduronate-2-sulfatase activity"/>
    <property type="evidence" value="ECO:0007669"/>
    <property type="project" value="InterPro"/>
</dbReference>
<evidence type="ECO:0000256" key="4">
    <source>
        <dbReference type="ARBA" id="ARBA00022729"/>
    </source>
</evidence>
<dbReference type="InterPro" id="IPR000917">
    <property type="entry name" value="Sulfatase_N"/>
</dbReference>
<dbReference type="PANTHER" id="PTHR45953:SF1">
    <property type="entry name" value="IDURONATE 2-SULFATASE"/>
    <property type="match status" value="1"/>
</dbReference>
<evidence type="ECO:0000256" key="6">
    <source>
        <dbReference type="ARBA" id="ARBA00022837"/>
    </source>
</evidence>
<name>A0AAD9PAG4_RIDPI</name>
<dbReference type="GO" id="GO:0046872">
    <property type="term" value="F:metal ion binding"/>
    <property type="evidence" value="ECO:0007669"/>
    <property type="project" value="UniProtKB-KW"/>
</dbReference>
<evidence type="ECO:0000313" key="9">
    <source>
        <dbReference type="EMBL" id="KAK2190982.1"/>
    </source>
</evidence>
<evidence type="ECO:0000256" key="3">
    <source>
        <dbReference type="ARBA" id="ARBA00022723"/>
    </source>
</evidence>
<comment type="similarity">
    <text evidence="2">Belongs to the sulfatase family.</text>
</comment>
<keyword evidence="5" id="KW-0378">Hydrolase</keyword>
<gene>
    <name evidence="9" type="ORF">NP493_63g01003</name>
</gene>
<keyword evidence="3" id="KW-0479">Metal-binding</keyword>
<dbReference type="CDD" id="cd16030">
    <property type="entry name" value="iduronate-2-sulfatase"/>
    <property type="match status" value="1"/>
</dbReference>
<evidence type="ECO:0000259" key="8">
    <source>
        <dbReference type="Pfam" id="PF00884"/>
    </source>
</evidence>
<feature type="signal peptide" evidence="7">
    <location>
        <begin position="1"/>
        <end position="20"/>
    </location>
</feature>
<protein>
    <recommendedName>
        <fullName evidence="8">Sulfatase N-terminal domain-containing protein</fullName>
    </recommendedName>
</protein>
<reference evidence="9" key="1">
    <citation type="journal article" date="2023" name="Mol. Biol. Evol.">
        <title>Third-Generation Sequencing Reveals the Adaptive Role of the Epigenome in Three Deep-Sea Polychaetes.</title>
        <authorList>
            <person name="Perez M."/>
            <person name="Aroh O."/>
            <person name="Sun Y."/>
            <person name="Lan Y."/>
            <person name="Juniper S.K."/>
            <person name="Young C.R."/>
            <person name="Angers B."/>
            <person name="Qian P.Y."/>
        </authorList>
    </citation>
    <scope>NUCLEOTIDE SEQUENCE</scope>
    <source>
        <strain evidence="9">R07B-5</strain>
    </source>
</reference>
<organism evidence="9 10">
    <name type="scientific">Ridgeia piscesae</name>
    <name type="common">Tubeworm</name>
    <dbReference type="NCBI Taxonomy" id="27915"/>
    <lineage>
        <taxon>Eukaryota</taxon>
        <taxon>Metazoa</taxon>
        <taxon>Spiralia</taxon>
        <taxon>Lophotrochozoa</taxon>
        <taxon>Annelida</taxon>
        <taxon>Polychaeta</taxon>
        <taxon>Sedentaria</taxon>
        <taxon>Canalipalpata</taxon>
        <taxon>Sabellida</taxon>
        <taxon>Siboglinidae</taxon>
        <taxon>Ridgeia</taxon>
    </lineage>
</organism>
<dbReference type="EMBL" id="JAODUO010000063">
    <property type="protein sequence ID" value="KAK2190982.1"/>
    <property type="molecule type" value="Genomic_DNA"/>
</dbReference>
<keyword evidence="4 7" id="KW-0732">Signal</keyword>
<feature type="chain" id="PRO_5041939767" description="Sulfatase N-terminal domain-containing protein" evidence="7">
    <location>
        <begin position="21"/>
        <end position="515"/>
    </location>
</feature>
<dbReference type="Pfam" id="PF00884">
    <property type="entry name" value="Sulfatase"/>
    <property type="match status" value="1"/>
</dbReference>
<keyword evidence="6" id="KW-0106">Calcium</keyword>
<evidence type="ECO:0000256" key="7">
    <source>
        <dbReference type="SAM" id="SignalP"/>
    </source>
</evidence>
<dbReference type="InterPro" id="IPR035874">
    <property type="entry name" value="IDS"/>
</dbReference>
<evidence type="ECO:0000256" key="5">
    <source>
        <dbReference type="ARBA" id="ARBA00022801"/>
    </source>
</evidence>
<comment type="caution">
    <text evidence="9">The sequence shown here is derived from an EMBL/GenBank/DDBJ whole genome shotgun (WGS) entry which is preliminary data.</text>
</comment>
<dbReference type="PANTHER" id="PTHR45953">
    <property type="entry name" value="IDURONATE 2-SULFATASE"/>
    <property type="match status" value="1"/>
</dbReference>
<evidence type="ECO:0000313" key="10">
    <source>
        <dbReference type="Proteomes" id="UP001209878"/>
    </source>
</evidence>
<dbReference type="PROSITE" id="PS00523">
    <property type="entry name" value="SULFATASE_1"/>
    <property type="match status" value="1"/>
</dbReference>